<dbReference type="Proteomes" id="UP000295496">
    <property type="component" value="Unassembled WGS sequence"/>
</dbReference>
<gene>
    <name evidence="6" type="ORF">EV692_1772</name>
</gene>
<comment type="caution">
    <text evidence="6">The sequence shown here is derived from an EMBL/GenBank/DDBJ whole genome shotgun (WGS) entry which is preliminary data.</text>
</comment>
<dbReference type="InterPro" id="IPR009993">
    <property type="entry name" value="WecF"/>
</dbReference>
<evidence type="ECO:0000256" key="1">
    <source>
        <dbReference type="ARBA" id="ARBA00022475"/>
    </source>
</evidence>
<keyword evidence="4 6" id="KW-0808">Transferase</keyword>
<sequence>MKQIIHVLGSPIPHHNHTMLRFLAEQLQPQLPKQAIKQVLVVGSGYQEQYPSLYIQEFDSKKSIAQAVCRFAKHDPQHYFYLHGQFNFPLWFAIFFGKLPPERLTWQMWGADLHEDSQQWKFKLAYPLRRFIQKKLISVAGYQGDLAYFKQYINPNVQGHLVYFPSKMHHSFQTMKKEKQKSDKLTILLGNSGDPSNRHLVGLEQIKQQLGDNVRIIIPMGYPEHNGDYIAQVSTHATRLFAQSAVQILTEKMPFQDYLALLNQCDVAYFIFQRQQGVGSLCLLTQFNVPVVLHPKNTFIEDMRLYQVPFLLQNQVSEQRIRETQQKLTALDKETIGFFEPHFMAGWLAILTQILQQGEGNA</sequence>
<keyword evidence="3" id="KW-0328">Glycosyltransferase</keyword>
<evidence type="ECO:0000256" key="4">
    <source>
        <dbReference type="ARBA" id="ARBA00022679"/>
    </source>
</evidence>
<evidence type="ECO:0000313" key="6">
    <source>
        <dbReference type="EMBL" id="TCK68438.1"/>
    </source>
</evidence>
<keyword evidence="1" id="KW-1003">Cell membrane</keyword>
<proteinExistence type="predicted"/>
<dbReference type="EMBL" id="SMGJ01000005">
    <property type="protein sequence ID" value="TCK68438.1"/>
    <property type="molecule type" value="Genomic_DNA"/>
</dbReference>
<dbReference type="GO" id="GO:0009246">
    <property type="term" value="P:enterobacterial common antigen biosynthetic process"/>
    <property type="evidence" value="ECO:0007669"/>
    <property type="project" value="InterPro"/>
</dbReference>
<evidence type="ECO:0000256" key="3">
    <source>
        <dbReference type="ARBA" id="ARBA00022676"/>
    </source>
</evidence>
<evidence type="ECO:0000256" key="5">
    <source>
        <dbReference type="ARBA" id="ARBA00023136"/>
    </source>
</evidence>
<evidence type="ECO:0000256" key="2">
    <source>
        <dbReference type="ARBA" id="ARBA00022519"/>
    </source>
</evidence>
<accession>A0A4R1KTF3</accession>
<name>A0A4R1KTF3_9PAST</name>
<organism evidence="6 7">
    <name type="scientific">Lonepinella koalarum</name>
    <dbReference type="NCBI Taxonomy" id="53417"/>
    <lineage>
        <taxon>Bacteria</taxon>
        <taxon>Pseudomonadati</taxon>
        <taxon>Pseudomonadota</taxon>
        <taxon>Gammaproteobacteria</taxon>
        <taxon>Pasteurellales</taxon>
        <taxon>Pasteurellaceae</taxon>
        <taxon>Lonepinella</taxon>
    </lineage>
</organism>
<dbReference type="RefSeq" id="WP_132302364.1">
    <property type="nucleotide sequence ID" value="NZ_CP170642.1"/>
</dbReference>
<keyword evidence="5" id="KW-0472">Membrane</keyword>
<reference evidence="6 7" key="1">
    <citation type="submission" date="2019-03" db="EMBL/GenBank/DDBJ databases">
        <title>Genomic Encyclopedia of Type Strains, Phase IV (KMG-IV): sequencing the most valuable type-strain genomes for metagenomic binning, comparative biology and taxonomic classification.</title>
        <authorList>
            <person name="Goeker M."/>
        </authorList>
    </citation>
    <scope>NUCLEOTIDE SEQUENCE [LARGE SCALE GENOMIC DNA]</scope>
    <source>
        <strain evidence="6 7">DSM 10053</strain>
    </source>
</reference>
<dbReference type="Pfam" id="PF07429">
    <property type="entry name" value="Glyco_transf_56"/>
    <property type="match status" value="1"/>
</dbReference>
<keyword evidence="7" id="KW-1185">Reference proteome</keyword>
<keyword evidence="2" id="KW-0997">Cell inner membrane</keyword>
<dbReference type="GO" id="GO:0008417">
    <property type="term" value="F:fucosyltransferase activity"/>
    <property type="evidence" value="ECO:0007669"/>
    <property type="project" value="InterPro"/>
</dbReference>
<evidence type="ECO:0000313" key="7">
    <source>
        <dbReference type="Proteomes" id="UP000295496"/>
    </source>
</evidence>
<dbReference type="AlphaFoldDB" id="A0A4R1KTF3"/>
<protein>
    <submittedName>
        <fullName evidence="6">dTDP-N-acetylfucosamine:lipid II N-acetylfucosaminyltransferase</fullName>
    </submittedName>
</protein>